<evidence type="ECO:0000313" key="9">
    <source>
        <dbReference type="EMBL" id="KAK7381086.1"/>
    </source>
</evidence>
<evidence type="ECO:0000256" key="3">
    <source>
        <dbReference type="ARBA" id="ARBA00022771"/>
    </source>
</evidence>
<gene>
    <name evidence="9" type="ORF">VNO78_33610</name>
</gene>
<dbReference type="Proteomes" id="UP001386955">
    <property type="component" value="Unassembled WGS sequence"/>
</dbReference>
<evidence type="ECO:0000256" key="5">
    <source>
        <dbReference type="PROSITE-ProRule" id="PRU00449"/>
    </source>
</evidence>
<dbReference type="GO" id="GO:0003677">
    <property type="term" value="F:DNA binding"/>
    <property type="evidence" value="ECO:0007669"/>
    <property type="project" value="InterPro"/>
</dbReference>
<evidence type="ECO:0000256" key="6">
    <source>
        <dbReference type="SAM" id="MobiDB-lite"/>
    </source>
</evidence>
<protein>
    <submittedName>
        <fullName evidence="9">Uncharacterized protein</fullName>
    </submittedName>
</protein>
<dbReference type="FunFam" id="4.10.1110.10:FF:000001">
    <property type="entry name" value="Zinc finger AN1-type containing 6"/>
    <property type="match status" value="1"/>
</dbReference>
<comment type="function">
    <text evidence="1">May be involved in environmental stress response.</text>
</comment>
<dbReference type="Pfam" id="PF01754">
    <property type="entry name" value="zf-A20"/>
    <property type="match status" value="1"/>
</dbReference>
<dbReference type="PROSITE" id="PS51039">
    <property type="entry name" value="ZF_AN1"/>
    <property type="match status" value="1"/>
</dbReference>
<dbReference type="AlphaFoldDB" id="A0AAN9NXI9"/>
<dbReference type="InterPro" id="IPR000058">
    <property type="entry name" value="Znf_AN1"/>
</dbReference>
<evidence type="ECO:0000256" key="1">
    <source>
        <dbReference type="ARBA" id="ARBA00003732"/>
    </source>
</evidence>
<dbReference type="PANTHER" id="PTHR10634:SF124">
    <property type="entry name" value="ZINC FINGER A20 AND AN1 DOMAIN-CONTAINING STRESS-ASSOCIATED PROTEIN 8-RELATED"/>
    <property type="match status" value="1"/>
</dbReference>
<organism evidence="9 10">
    <name type="scientific">Psophocarpus tetragonolobus</name>
    <name type="common">Winged bean</name>
    <name type="synonym">Dolichos tetragonolobus</name>
    <dbReference type="NCBI Taxonomy" id="3891"/>
    <lineage>
        <taxon>Eukaryota</taxon>
        <taxon>Viridiplantae</taxon>
        <taxon>Streptophyta</taxon>
        <taxon>Embryophyta</taxon>
        <taxon>Tracheophyta</taxon>
        <taxon>Spermatophyta</taxon>
        <taxon>Magnoliopsida</taxon>
        <taxon>eudicotyledons</taxon>
        <taxon>Gunneridae</taxon>
        <taxon>Pentapetalae</taxon>
        <taxon>rosids</taxon>
        <taxon>fabids</taxon>
        <taxon>Fabales</taxon>
        <taxon>Fabaceae</taxon>
        <taxon>Papilionoideae</taxon>
        <taxon>50 kb inversion clade</taxon>
        <taxon>NPAAA clade</taxon>
        <taxon>indigoferoid/millettioid clade</taxon>
        <taxon>Phaseoleae</taxon>
        <taxon>Psophocarpus</taxon>
    </lineage>
</organism>
<dbReference type="SUPFAM" id="SSF57716">
    <property type="entry name" value="Glucocorticoid receptor-like (DNA-binding domain)"/>
    <property type="match status" value="1"/>
</dbReference>
<dbReference type="Gene3D" id="1.20.5.4770">
    <property type="match status" value="1"/>
</dbReference>
<dbReference type="PROSITE" id="PS51036">
    <property type="entry name" value="ZF_A20"/>
    <property type="match status" value="1"/>
</dbReference>
<evidence type="ECO:0000256" key="2">
    <source>
        <dbReference type="ARBA" id="ARBA00022723"/>
    </source>
</evidence>
<reference evidence="9 10" key="1">
    <citation type="submission" date="2024-01" db="EMBL/GenBank/DDBJ databases">
        <title>The genomes of 5 underutilized Papilionoideae crops provide insights into root nodulation and disease resistanc.</title>
        <authorList>
            <person name="Jiang F."/>
        </authorList>
    </citation>
    <scope>NUCLEOTIDE SEQUENCE [LARGE SCALE GENOMIC DNA]</scope>
    <source>
        <strain evidence="9">DUOXIRENSHENG_FW03</strain>
        <tissue evidence="9">Leaves</tissue>
    </source>
</reference>
<evidence type="ECO:0000259" key="7">
    <source>
        <dbReference type="PROSITE" id="PS51036"/>
    </source>
</evidence>
<dbReference type="InterPro" id="IPR002653">
    <property type="entry name" value="Znf_A20"/>
</dbReference>
<dbReference type="Pfam" id="PF01428">
    <property type="entry name" value="zf-AN1"/>
    <property type="match status" value="1"/>
</dbReference>
<name>A0AAN9NXI9_PSOTE</name>
<feature type="region of interest" description="Disordered" evidence="6">
    <location>
        <begin position="51"/>
        <end position="71"/>
    </location>
</feature>
<keyword evidence="3 5" id="KW-0863">Zinc-finger</keyword>
<keyword evidence="2" id="KW-0479">Metal-binding</keyword>
<dbReference type="InterPro" id="IPR050652">
    <property type="entry name" value="AN1_A20_ZnFinger"/>
</dbReference>
<accession>A0AAN9NXI9</accession>
<dbReference type="InterPro" id="IPR035896">
    <property type="entry name" value="AN1-like_Znf"/>
</dbReference>
<dbReference type="SUPFAM" id="SSF118310">
    <property type="entry name" value="AN1-like Zinc finger"/>
    <property type="match status" value="1"/>
</dbReference>
<feature type="domain" description="A20-type" evidence="7">
    <location>
        <begin position="1"/>
        <end position="34"/>
    </location>
</feature>
<sequence>MVLTLCANGCGFYGSATNKNLCSKCYKDFLKEHIIKSKECEAKNLNDQVFVRDQSPNSGKPCGSKDSERINNKRKNCTSCNKKVGLLGFECRCGNVFCGIHRYPEKHACKVDFKEIGRQILVKQNPLCIVDKLQRRI</sequence>
<dbReference type="SMART" id="SM00259">
    <property type="entry name" value="ZnF_A20"/>
    <property type="match status" value="1"/>
</dbReference>
<comment type="caution">
    <text evidence="9">The sequence shown here is derived from an EMBL/GenBank/DDBJ whole genome shotgun (WGS) entry which is preliminary data.</text>
</comment>
<dbReference type="Gene3D" id="4.10.1110.10">
    <property type="entry name" value="AN1-like Zinc finger"/>
    <property type="match status" value="1"/>
</dbReference>
<evidence type="ECO:0000259" key="8">
    <source>
        <dbReference type="PROSITE" id="PS51039"/>
    </source>
</evidence>
<dbReference type="GO" id="GO:0008270">
    <property type="term" value="F:zinc ion binding"/>
    <property type="evidence" value="ECO:0007669"/>
    <property type="project" value="UniProtKB-KW"/>
</dbReference>
<dbReference type="EMBL" id="JAYMYS010000009">
    <property type="protein sequence ID" value="KAK7381086.1"/>
    <property type="molecule type" value="Genomic_DNA"/>
</dbReference>
<evidence type="ECO:0000256" key="4">
    <source>
        <dbReference type="ARBA" id="ARBA00022833"/>
    </source>
</evidence>
<evidence type="ECO:0000313" key="10">
    <source>
        <dbReference type="Proteomes" id="UP001386955"/>
    </source>
</evidence>
<feature type="domain" description="AN1-type" evidence="8">
    <location>
        <begin position="69"/>
        <end position="117"/>
    </location>
</feature>
<keyword evidence="10" id="KW-1185">Reference proteome</keyword>
<proteinExistence type="predicted"/>
<keyword evidence="4" id="KW-0862">Zinc</keyword>
<dbReference type="PANTHER" id="PTHR10634">
    <property type="entry name" value="AN1-TYPE ZINC FINGER PROTEIN"/>
    <property type="match status" value="1"/>
</dbReference>
<dbReference type="SMART" id="SM00154">
    <property type="entry name" value="ZnF_AN1"/>
    <property type="match status" value="1"/>
</dbReference>